<name>A0A0A2E8G0_9PORP</name>
<sequence length="67" mass="7409">MIQYILVVLIGVGVVFILGRNIYKMFTRPVDEDGQCSVGCSNCSLSQTGAGKRKQSKEKTKKSEHKC</sequence>
<dbReference type="RefSeq" id="WP_036873004.1">
    <property type="nucleotide sequence ID" value="NZ_JRFA01000008.1"/>
</dbReference>
<feature type="region of interest" description="Disordered" evidence="1">
    <location>
        <begin position="46"/>
        <end position="67"/>
    </location>
</feature>
<evidence type="ECO:0000313" key="3">
    <source>
        <dbReference type="EMBL" id="KGN75193.1"/>
    </source>
</evidence>
<comment type="caution">
    <text evidence="3">The sequence shown here is derived from an EMBL/GenBank/DDBJ whole genome shotgun (WGS) entry which is preliminary data.</text>
</comment>
<evidence type="ECO:0000313" key="4">
    <source>
        <dbReference type="Proteomes" id="UP000030103"/>
    </source>
</evidence>
<keyword evidence="4" id="KW-1185">Reference proteome</keyword>
<feature type="transmembrane region" description="Helical" evidence="2">
    <location>
        <begin position="6"/>
        <end position="23"/>
    </location>
</feature>
<dbReference type="Proteomes" id="UP000030103">
    <property type="component" value="Unassembled WGS sequence"/>
</dbReference>
<organism evidence="3 4">
    <name type="scientific">Porphyromonas macacae</name>
    <dbReference type="NCBI Taxonomy" id="28115"/>
    <lineage>
        <taxon>Bacteria</taxon>
        <taxon>Pseudomonadati</taxon>
        <taxon>Bacteroidota</taxon>
        <taxon>Bacteroidia</taxon>
        <taxon>Bacteroidales</taxon>
        <taxon>Porphyromonadaceae</taxon>
        <taxon>Porphyromonas</taxon>
    </lineage>
</organism>
<accession>A0A0A2E8G0</accession>
<dbReference type="Pfam" id="PF12669">
    <property type="entry name" value="FeoB_associated"/>
    <property type="match status" value="1"/>
</dbReference>
<keyword evidence="2" id="KW-0812">Transmembrane</keyword>
<proteinExistence type="predicted"/>
<protein>
    <recommendedName>
        <fullName evidence="5">Virus attachment protein p12 family</fullName>
    </recommendedName>
</protein>
<dbReference type="STRING" id="28115.HQ47_02300"/>
<dbReference type="EMBL" id="JRFA01000008">
    <property type="protein sequence ID" value="KGN75193.1"/>
    <property type="molecule type" value="Genomic_DNA"/>
</dbReference>
<dbReference type="AlphaFoldDB" id="A0A0A2E8G0"/>
<evidence type="ECO:0000256" key="1">
    <source>
        <dbReference type="SAM" id="MobiDB-lite"/>
    </source>
</evidence>
<feature type="compositionally biased region" description="Basic residues" evidence="1">
    <location>
        <begin position="51"/>
        <end position="67"/>
    </location>
</feature>
<evidence type="ECO:0008006" key="5">
    <source>
        <dbReference type="Google" id="ProtNLM"/>
    </source>
</evidence>
<reference evidence="3 4" key="1">
    <citation type="submission" date="2014-09" db="EMBL/GenBank/DDBJ databases">
        <title>Draft Genome Sequence of Porphyromonas macacae COT-192_OH2859.</title>
        <authorList>
            <person name="Wallis C."/>
            <person name="Deusch O."/>
            <person name="O'Flynn C."/>
            <person name="Davis I."/>
            <person name="Horsfall A."/>
            <person name="Kirkwood N."/>
            <person name="Harris S."/>
            <person name="Eisen J.A."/>
            <person name="Coil D.A."/>
            <person name="Darling A.E."/>
            <person name="Jospin G."/>
            <person name="Alexiev A."/>
        </authorList>
    </citation>
    <scope>NUCLEOTIDE SEQUENCE [LARGE SCALE GENOMIC DNA]</scope>
    <source>
        <strain evidence="4">COT-192 OH2859</strain>
    </source>
</reference>
<keyword evidence="2" id="KW-1133">Transmembrane helix</keyword>
<evidence type="ECO:0000256" key="2">
    <source>
        <dbReference type="SAM" id="Phobius"/>
    </source>
</evidence>
<gene>
    <name evidence="3" type="ORF">HQ47_02300</name>
</gene>
<keyword evidence="2" id="KW-0472">Membrane</keyword>